<sequence length="138" mass="16015">MGRGWSCRRSDYYSFIHLNYFSICLIGLLYLFNHFYLKEVTTNLFIHGYLNDVMAGWFMVAWIQILISLSKYKHSVLINKWFIQLLIVALASLYWEFVAPLYVTGNVSDILDLVAYLAGAVCYSSVLYIIRSTYHGNA</sequence>
<dbReference type="Proteomes" id="UP000030403">
    <property type="component" value="Unassembled WGS sequence"/>
</dbReference>
<feature type="transmembrane region" description="Helical" evidence="1">
    <location>
        <begin position="44"/>
        <end position="69"/>
    </location>
</feature>
<feature type="transmembrane region" description="Helical" evidence="1">
    <location>
        <begin position="81"/>
        <end position="104"/>
    </location>
</feature>
<gene>
    <name evidence="2" type="ORF">N783_05010</name>
</gene>
<evidence type="ECO:0008006" key="4">
    <source>
        <dbReference type="Google" id="ProtNLM"/>
    </source>
</evidence>
<accession>A0A0A5GER8</accession>
<dbReference type="AlphaFoldDB" id="A0A0A5GER8"/>
<feature type="transmembrane region" description="Helical" evidence="1">
    <location>
        <begin position="110"/>
        <end position="130"/>
    </location>
</feature>
<dbReference type="RefSeq" id="WP_027446189.1">
    <property type="nucleotide sequence ID" value="NZ_AULJ01000031.1"/>
</dbReference>
<feature type="transmembrane region" description="Helical" evidence="1">
    <location>
        <begin position="12"/>
        <end position="32"/>
    </location>
</feature>
<reference evidence="2 3" key="1">
    <citation type="submission" date="2013-08" db="EMBL/GenBank/DDBJ databases">
        <authorList>
            <person name="Huang J."/>
            <person name="Wang G."/>
        </authorList>
    </citation>
    <scope>NUCLEOTIDE SEQUENCE [LARGE SCALE GENOMIC DNA]</scope>
    <source>
        <strain evidence="2 3">BH030004</strain>
    </source>
</reference>
<keyword evidence="1" id="KW-0472">Membrane</keyword>
<keyword evidence="1" id="KW-0812">Transmembrane</keyword>
<protein>
    <recommendedName>
        <fullName evidence="4">VanZ-like domain-containing protein</fullName>
    </recommendedName>
</protein>
<comment type="caution">
    <text evidence="2">The sequence shown here is derived from an EMBL/GenBank/DDBJ whole genome shotgun (WGS) entry which is preliminary data.</text>
</comment>
<proteinExistence type="predicted"/>
<evidence type="ECO:0000313" key="2">
    <source>
        <dbReference type="EMBL" id="KGX89713.1"/>
    </source>
</evidence>
<name>A0A0A5GER8_9BACI</name>
<dbReference type="EMBL" id="AVPF01000013">
    <property type="protein sequence ID" value="KGX89713.1"/>
    <property type="molecule type" value="Genomic_DNA"/>
</dbReference>
<dbReference type="eggNOG" id="ENOG5033EPJ">
    <property type="taxonomic scope" value="Bacteria"/>
</dbReference>
<keyword evidence="3" id="KW-1185">Reference proteome</keyword>
<evidence type="ECO:0000313" key="3">
    <source>
        <dbReference type="Proteomes" id="UP000030403"/>
    </source>
</evidence>
<evidence type="ECO:0000256" key="1">
    <source>
        <dbReference type="SAM" id="Phobius"/>
    </source>
</evidence>
<keyword evidence="1" id="KW-1133">Transmembrane helix</keyword>
<organism evidence="2 3">
    <name type="scientific">Pontibacillus marinus BH030004 = DSM 16465</name>
    <dbReference type="NCBI Taxonomy" id="1385511"/>
    <lineage>
        <taxon>Bacteria</taxon>
        <taxon>Bacillati</taxon>
        <taxon>Bacillota</taxon>
        <taxon>Bacilli</taxon>
        <taxon>Bacillales</taxon>
        <taxon>Bacillaceae</taxon>
        <taxon>Pontibacillus</taxon>
    </lineage>
</organism>